<evidence type="ECO:0000313" key="12">
    <source>
        <dbReference type="Proteomes" id="UP000092730"/>
    </source>
</evidence>
<feature type="compositionally biased region" description="Polar residues" evidence="8">
    <location>
        <begin position="854"/>
        <end position="869"/>
    </location>
</feature>
<evidence type="ECO:0000313" key="11">
    <source>
        <dbReference type="EMBL" id="WVW86286.1"/>
    </source>
</evidence>
<dbReference type="EMBL" id="KI894024">
    <property type="protein sequence ID" value="OCF22952.1"/>
    <property type="molecule type" value="Genomic_DNA"/>
</dbReference>
<feature type="compositionally biased region" description="Low complexity" evidence="8">
    <location>
        <begin position="256"/>
        <end position="278"/>
    </location>
</feature>
<evidence type="ECO:0000256" key="6">
    <source>
        <dbReference type="ARBA" id="ARBA00022840"/>
    </source>
</evidence>
<dbReference type="InterPro" id="IPR045801">
    <property type="entry name" value="MEKK4_N"/>
</dbReference>
<keyword evidence="6 7" id="KW-0067">ATP-binding</keyword>
<dbReference type="STRING" id="1296100.A0A1B9FVZ6"/>
<evidence type="ECO:0000256" key="2">
    <source>
        <dbReference type="ARBA" id="ARBA00022527"/>
    </source>
</evidence>
<dbReference type="Gene3D" id="1.10.510.10">
    <property type="entry name" value="Transferase(Phosphotransferase) domain 1"/>
    <property type="match status" value="1"/>
</dbReference>
<dbReference type="PANTHER" id="PTHR48016">
    <property type="entry name" value="MAP KINASE KINASE KINASE SSK2-RELATED-RELATED"/>
    <property type="match status" value="1"/>
</dbReference>
<feature type="compositionally biased region" description="Polar residues" evidence="8">
    <location>
        <begin position="90"/>
        <end position="107"/>
    </location>
</feature>
<evidence type="ECO:0000256" key="5">
    <source>
        <dbReference type="ARBA" id="ARBA00022777"/>
    </source>
</evidence>
<comment type="similarity">
    <text evidence="1">Belongs to the protein kinase superfamily. STE Ser/Thr protein kinase family. MAP kinase kinase kinase subfamily.</text>
</comment>
<feature type="region of interest" description="Disordered" evidence="8">
    <location>
        <begin position="1"/>
        <end position="294"/>
    </location>
</feature>
<dbReference type="GO" id="GO:0005524">
    <property type="term" value="F:ATP binding"/>
    <property type="evidence" value="ECO:0007669"/>
    <property type="project" value="UniProtKB-UniRule"/>
</dbReference>
<dbReference type="KEGG" id="kbi:30211701"/>
<proteinExistence type="inferred from homology"/>
<keyword evidence="5 10" id="KW-0418">Kinase</keyword>
<keyword evidence="3" id="KW-0808">Transferase</keyword>
<feature type="region of interest" description="Disordered" evidence="8">
    <location>
        <begin position="846"/>
        <end position="884"/>
    </location>
</feature>
<dbReference type="InterPro" id="IPR000719">
    <property type="entry name" value="Prot_kinase_dom"/>
</dbReference>
<evidence type="ECO:0000256" key="3">
    <source>
        <dbReference type="ARBA" id="ARBA00022679"/>
    </source>
</evidence>
<dbReference type="Pfam" id="PF19431">
    <property type="entry name" value="MEKK4_N"/>
    <property type="match status" value="1"/>
</dbReference>
<dbReference type="InterPro" id="IPR017441">
    <property type="entry name" value="Protein_kinase_ATP_BS"/>
</dbReference>
<evidence type="ECO:0000313" key="10">
    <source>
        <dbReference type="EMBL" id="OCF22952.1"/>
    </source>
</evidence>
<dbReference type="InterPro" id="IPR008271">
    <property type="entry name" value="Ser/Thr_kinase_AS"/>
</dbReference>
<dbReference type="RefSeq" id="XP_019044022.1">
    <property type="nucleotide sequence ID" value="XM_019193899.1"/>
</dbReference>
<feature type="domain" description="Protein kinase" evidence="9">
    <location>
        <begin position="1216"/>
        <end position="1488"/>
    </location>
</feature>
<keyword evidence="4 7" id="KW-0547">Nucleotide-binding</keyword>
<feature type="compositionally biased region" description="Polar residues" evidence="8">
    <location>
        <begin position="135"/>
        <end position="145"/>
    </location>
</feature>
<dbReference type="GO" id="GO:0038066">
    <property type="term" value="P:p38MAPK cascade"/>
    <property type="evidence" value="ECO:0007669"/>
    <property type="project" value="TreeGrafter"/>
</dbReference>
<evidence type="ECO:0000256" key="8">
    <source>
        <dbReference type="SAM" id="MobiDB-lite"/>
    </source>
</evidence>
<feature type="compositionally biased region" description="Gly residues" evidence="8">
    <location>
        <begin position="498"/>
        <end position="508"/>
    </location>
</feature>
<reference evidence="11" key="4">
    <citation type="submission" date="2024-02" db="EMBL/GenBank/DDBJ databases">
        <title>Comparative genomics of Cryptococcus and Kwoniella reveals pathogenesis evolution and contrasting modes of karyotype evolution via chromosome fusion or intercentromeric recombination.</title>
        <authorList>
            <person name="Coelho M.A."/>
            <person name="David-Palma M."/>
            <person name="Shea T."/>
            <person name="Bowers K."/>
            <person name="McGinley-Smith S."/>
            <person name="Mohammad A.W."/>
            <person name="Gnirke A."/>
            <person name="Yurkov A.M."/>
            <person name="Nowrousian M."/>
            <person name="Sun S."/>
            <person name="Cuomo C.A."/>
            <person name="Heitman J."/>
        </authorList>
    </citation>
    <scope>NUCLEOTIDE SEQUENCE</scope>
    <source>
        <strain evidence="11">CBS 10118</strain>
    </source>
</reference>
<keyword evidence="2" id="KW-0723">Serine/threonine-protein kinase</keyword>
<keyword evidence="12" id="KW-1185">Reference proteome</keyword>
<dbReference type="PROSITE" id="PS00107">
    <property type="entry name" value="PROTEIN_KINASE_ATP"/>
    <property type="match status" value="1"/>
</dbReference>
<dbReference type="SMART" id="SM00220">
    <property type="entry name" value="S_TKc"/>
    <property type="match status" value="1"/>
</dbReference>
<sequence>MSDPNSPPQSTDPVPLTAAAHVVPPAHPPASSTKTGRRSVRLFAPDGDSSSDEEGGPLIGGNPHAHGQDGGVDGVPPANPRSASYPGPTTHPSPTSRLSAIVSSASAAQPKLARAATFVAPSSSSSRPPIVHTATHGTSLSQNAGLSHHHDGWRSRLRPDSLSRSLHTPGAKTPGANGVLKGKSDMYNDPEASYFHSHAGPSRRRSGAGGDMGSDDDDEEEPRSAGWQMGVHPFTGHGTGKASNERKGNTAEADSSHQQQQHQQLEQEQSHQRQPQLSLTRAENSVSNEEKQERLDWQGMLESVLTSDVLKIEEARISQAMPTESFREEFGQSLWWQIRAKLRGRTEAEEKRRVHERRARVVDSVLEEVATFKAKPYVPSTTTQEEEEDKDLGPQHTALEQVNLMLAKLAAIKALYPNLAAMRADKSTYASNEFRAKTDALTAWSTVVTALQTQLKLLQKWTGSDDLDITKPNTTKEKALTDKSTYTYHPLDSESGNASGGVTHGAGAGRDAADDSSFLDRVMKEDNLQRMFERRAFIDLINLVRNAKETVISYLPIFEEQNLPDFQYELVRLIGFPGRLIIEALKVRLDAASRLVDPNPMVVSDFIDNLRLSISLAVLIRKQYDEIIAPDEEGRWKVPHCLPPEYNDVMLDAMRAFFKLLHWRLRGVGRGSYFKETEVLEDEGPFLYEAAEAIEGGDMVVAEHSCALSNKLLIRSCNYLDQQLRVPQTPGNPNAFGRDGSSKVMKTEEMISWYGKLLDSARMRHRKTQRYCRRLTQRFDNSAEYTLEHTEVDALVAQLQDSGHFLVYTNVFEGKGTYIVADGSLWAQPDEVRHLLQRAFSVTIPGSRARPRRTGTTSNDGDRMNTFNPDGTPDVQPVDDGDSDDDDDGHIAAYLLLLSPRQNFVWTGAVMTLNVDYIEYALQDNRVRLIADGPTSRLALCKHLFAESLIDPESGESLYLPCLAEAQAHLPSIQGQLLKIAKSSYRLSECIVQSAPLVRNAFRGAAGSQDLVENWYSFATDHGTRVSSHIDPSSWERFSRLLMRLAISWISFICQECNPTDRKTFRWTVAALTYAFTMTRGNNILALDRAEFSLLRRHVGNCVSLLISHFDILGARSSLEAKKEADRIEAMRRLQRLQENLDDEFLPRTPSPSGQPRIDRSIRLTVEERLRLIEELEQRRHEAAPQPVGTVLDEEVSEDRALVFLAASKSNISMRWQQGAYIGGGASGSVYLGYSLQDNTVFAVKILPTVDIQSSPALYESIKRESDVMSLLSHPNIVGFLGLEVHRNRVCLFQEYCEGGALAGMLEYGKIDDEEVVGAFTIQLLRGLDYLHQNRIEHRDLKPENILIGANSVLKLADFGTAKIVNKNKTLARTRGGAHAKMEGLEGTPMYMAPEMIKNVRSNKLGSCDIWGLGCVVLQMITGRKPWSFLDFDNEWAIMFHLGATTEHPPLPEPNEMSELGIEWIERCLSLEPDERPTAPELLADEWLEPMLQQMLEAEEDYPDVLAAHETEAAPPPPEDLSTEHTPSLISEEATPPLEVDSYEGEA</sequence>
<evidence type="ECO:0000256" key="1">
    <source>
        <dbReference type="ARBA" id="ARBA00006529"/>
    </source>
</evidence>
<evidence type="ECO:0000256" key="7">
    <source>
        <dbReference type="PROSITE-ProRule" id="PRU10141"/>
    </source>
</evidence>
<dbReference type="OrthoDB" id="1043025at2759"/>
<dbReference type="PANTHER" id="PTHR48016:SF32">
    <property type="entry name" value="MITOGEN-ACTIVATED PROTEIN KINASE KINASE KINASE 4"/>
    <property type="match status" value="1"/>
</dbReference>
<feature type="binding site" evidence="7">
    <location>
        <position position="1245"/>
    </location>
    <ligand>
        <name>ATP</name>
        <dbReference type="ChEBI" id="CHEBI:30616"/>
    </ligand>
</feature>
<dbReference type="SUPFAM" id="SSF56112">
    <property type="entry name" value="Protein kinase-like (PK-like)"/>
    <property type="match status" value="1"/>
</dbReference>
<evidence type="ECO:0000259" key="9">
    <source>
        <dbReference type="PROSITE" id="PS50011"/>
    </source>
</evidence>
<organism evidence="10">
    <name type="scientific">Kwoniella bestiolae CBS 10118</name>
    <dbReference type="NCBI Taxonomy" id="1296100"/>
    <lineage>
        <taxon>Eukaryota</taxon>
        <taxon>Fungi</taxon>
        <taxon>Dikarya</taxon>
        <taxon>Basidiomycota</taxon>
        <taxon>Agaricomycotina</taxon>
        <taxon>Tremellomycetes</taxon>
        <taxon>Tremellales</taxon>
        <taxon>Cryptococcaceae</taxon>
        <taxon>Kwoniella</taxon>
    </lineage>
</organism>
<reference evidence="10" key="3">
    <citation type="submission" date="2014-01" db="EMBL/GenBank/DDBJ databases">
        <title>Evolution of pathogenesis and genome organization in the Tremellales.</title>
        <authorList>
            <person name="Cuomo C."/>
            <person name="Litvintseva A."/>
            <person name="Heitman J."/>
            <person name="Chen Y."/>
            <person name="Sun S."/>
            <person name="Springer D."/>
            <person name="Dromer F."/>
            <person name="Young S."/>
            <person name="Zeng Q."/>
            <person name="Chapman S."/>
            <person name="Gujja S."/>
            <person name="Saif S."/>
            <person name="Birren B."/>
        </authorList>
    </citation>
    <scope>NUCLEOTIDE SEQUENCE</scope>
    <source>
        <strain evidence="10">CBS 10118</strain>
    </source>
</reference>
<dbReference type="Proteomes" id="UP000092730">
    <property type="component" value="Chromosome 7"/>
</dbReference>
<name>A0A1B9FVZ6_9TREE</name>
<dbReference type="InterPro" id="IPR050538">
    <property type="entry name" value="MAP_kinase_kinase_kinase"/>
</dbReference>
<dbReference type="GeneID" id="30211701"/>
<accession>A0A1B9FVZ6</accession>
<feature type="region of interest" description="Disordered" evidence="8">
    <location>
        <begin position="1498"/>
        <end position="1547"/>
    </location>
</feature>
<dbReference type="PROSITE" id="PS50011">
    <property type="entry name" value="PROTEIN_KINASE_DOM"/>
    <property type="match status" value="1"/>
</dbReference>
<feature type="region of interest" description="Disordered" evidence="8">
    <location>
        <begin position="487"/>
        <end position="511"/>
    </location>
</feature>
<dbReference type="GO" id="GO:0004674">
    <property type="term" value="F:protein serine/threonine kinase activity"/>
    <property type="evidence" value="ECO:0007669"/>
    <property type="project" value="UniProtKB-KW"/>
</dbReference>
<dbReference type="Pfam" id="PF00069">
    <property type="entry name" value="Pkinase"/>
    <property type="match status" value="1"/>
</dbReference>
<dbReference type="PROSITE" id="PS00108">
    <property type="entry name" value="PROTEIN_KINASE_ST"/>
    <property type="match status" value="1"/>
</dbReference>
<dbReference type="EMBL" id="CP144547">
    <property type="protein sequence ID" value="WVW86286.1"/>
    <property type="molecule type" value="Genomic_DNA"/>
</dbReference>
<reference evidence="11" key="2">
    <citation type="submission" date="2013-07" db="EMBL/GenBank/DDBJ databases">
        <authorList>
            <consortium name="The Broad Institute Genome Sequencing Platform"/>
            <person name="Cuomo C."/>
            <person name="Litvintseva A."/>
            <person name="Chen Y."/>
            <person name="Heitman J."/>
            <person name="Sun S."/>
            <person name="Springer D."/>
            <person name="Dromer F."/>
            <person name="Young S.K."/>
            <person name="Zeng Q."/>
            <person name="Gargeya S."/>
            <person name="Fitzgerald M."/>
            <person name="Abouelleil A."/>
            <person name="Alvarado L."/>
            <person name="Berlin A.M."/>
            <person name="Chapman S.B."/>
            <person name="Dewar J."/>
            <person name="Goldberg J."/>
            <person name="Griggs A."/>
            <person name="Gujja S."/>
            <person name="Hansen M."/>
            <person name="Howarth C."/>
            <person name="Imamovic A."/>
            <person name="Larimer J."/>
            <person name="McCowan C."/>
            <person name="Murphy C."/>
            <person name="Pearson M."/>
            <person name="Priest M."/>
            <person name="Roberts A."/>
            <person name="Saif S."/>
            <person name="Shea T."/>
            <person name="Sykes S."/>
            <person name="Wortman J."/>
            <person name="Nusbaum C."/>
            <person name="Birren B."/>
        </authorList>
    </citation>
    <scope>NUCLEOTIDE SEQUENCE</scope>
    <source>
        <strain evidence="11">CBS 10118</strain>
    </source>
</reference>
<dbReference type="VEuPathDB" id="FungiDB:I302_07302"/>
<gene>
    <name evidence="10" type="ORF">I302_07302</name>
    <name evidence="11" type="ORF">I302_108328</name>
</gene>
<dbReference type="InterPro" id="IPR011009">
    <property type="entry name" value="Kinase-like_dom_sf"/>
</dbReference>
<feature type="compositionally biased region" description="Basic and acidic residues" evidence="8">
    <location>
        <begin position="148"/>
        <end position="161"/>
    </location>
</feature>
<feature type="compositionally biased region" description="Low complexity" evidence="8">
    <location>
        <begin position="13"/>
        <end position="24"/>
    </location>
</feature>
<evidence type="ECO:0000256" key="4">
    <source>
        <dbReference type="ARBA" id="ARBA00022741"/>
    </source>
</evidence>
<protein>
    <submittedName>
        <fullName evidence="10">STE/STE11/SSK protein kinase</fullName>
    </submittedName>
</protein>
<reference evidence="10" key="1">
    <citation type="submission" date="2013-07" db="EMBL/GenBank/DDBJ databases">
        <title>The Genome Sequence of Cryptococcus bestiolae CBS10118.</title>
        <authorList>
            <consortium name="The Broad Institute Genome Sequencing Platform"/>
            <person name="Cuomo C."/>
            <person name="Litvintseva A."/>
            <person name="Chen Y."/>
            <person name="Heitman J."/>
            <person name="Sun S."/>
            <person name="Springer D."/>
            <person name="Dromer F."/>
            <person name="Young S.K."/>
            <person name="Zeng Q."/>
            <person name="Gargeya S."/>
            <person name="Fitzgerald M."/>
            <person name="Abouelleil A."/>
            <person name="Alvarado L."/>
            <person name="Berlin A.M."/>
            <person name="Chapman S.B."/>
            <person name="Dewar J."/>
            <person name="Goldberg J."/>
            <person name="Griggs A."/>
            <person name="Gujja S."/>
            <person name="Hansen M."/>
            <person name="Howarth C."/>
            <person name="Imamovic A."/>
            <person name="Larimer J."/>
            <person name="McCowan C."/>
            <person name="Murphy C."/>
            <person name="Pearson M."/>
            <person name="Priest M."/>
            <person name="Roberts A."/>
            <person name="Saif S."/>
            <person name="Shea T."/>
            <person name="Sykes S."/>
            <person name="Wortman J."/>
            <person name="Nusbaum C."/>
            <person name="Birren B."/>
        </authorList>
    </citation>
    <scope>NUCLEOTIDE SEQUENCE [LARGE SCALE GENOMIC DNA]</scope>
    <source>
        <strain evidence="10">CBS 10118</strain>
    </source>
</reference>